<gene>
    <name evidence="1" type="ORF">MU1_04530</name>
</gene>
<dbReference type="EMBL" id="BSSQ01000001">
    <property type="protein sequence ID" value="GLX66109.1"/>
    <property type="molecule type" value="Genomic_DNA"/>
</dbReference>
<evidence type="ECO:0000313" key="1">
    <source>
        <dbReference type="EMBL" id="GLX66109.1"/>
    </source>
</evidence>
<evidence type="ECO:0000313" key="2">
    <source>
        <dbReference type="Proteomes" id="UP001157114"/>
    </source>
</evidence>
<dbReference type="Proteomes" id="UP001157114">
    <property type="component" value="Unassembled WGS sequence"/>
</dbReference>
<accession>A0ABQ6G576</accession>
<reference evidence="1 2" key="1">
    <citation type="submission" date="2023-03" db="EMBL/GenBank/DDBJ databases">
        <title>Draft genome sequence of the bacteria which degrade cell wall of Tricholomamatutake.</title>
        <authorList>
            <person name="Konishi Y."/>
            <person name="Fukuta Y."/>
            <person name="Shirasaka N."/>
        </authorList>
    </citation>
    <scope>NUCLEOTIDE SEQUENCE [LARGE SCALE GENOMIC DNA]</scope>
    <source>
        <strain evidence="2">mu1</strain>
    </source>
</reference>
<name>A0ABQ6G576_9BACL</name>
<proteinExistence type="predicted"/>
<keyword evidence="2" id="KW-1185">Reference proteome</keyword>
<comment type="caution">
    <text evidence="1">The sequence shown here is derived from an EMBL/GenBank/DDBJ whole genome shotgun (WGS) entry which is preliminary data.</text>
</comment>
<protein>
    <submittedName>
        <fullName evidence="1">Uncharacterized protein</fullName>
    </submittedName>
</protein>
<organism evidence="1 2">
    <name type="scientific">Paenibacillus glycanilyticus</name>
    <dbReference type="NCBI Taxonomy" id="126569"/>
    <lineage>
        <taxon>Bacteria</taxon>
        <taxon>Bacillati</taxon>
        <taxon>Bacillota</taxon>
        <taxon>Bacilli</taxon>
        <taxon>Bacillales</taxon>
        <taxon>Paenibacillaceae</taxon>
        <taxon>Paenibacillus</taxon>
    </lineage>
</organism>
<sequence length="142" mass="16097">MFVFDPIKGIDTDKPAFIYGDTLNEQTSLQLKGDYDKKNHGFSGWLMIGDHIKLEHVLITSGFSLISYVGKERTEVGQVFFDYKTARISFEVTDPELYKRITSKSYDGVSKLIISSPASNAEEAKRVKDELVRIDSEELLSH</sequence>